<dbReference type="Gene3D" id="2.60.120.260">
    <property type="entry name" value="Galactose-binding domain-like"/>
    <property type="match status" value="1"/>
</dbReference>
<dbReference type="SMART" id="SM00633">
    <property type="entry name" value="Glyco_10"/>
    <property type="match status" value="1"/>
</dbReference>
<keyword evidence="5" id="KW-0624">Polysaccharide degradation</keyword>
<gene>
    <name evidence="8" type="ORF">CUNI_LOCUS12791</name>
</gene>
<dbReference type="AlphaFoldDB" id="A0A8S3ZCZ0"/>
<evidence type="ECO:0000259" key="7">
    <source>
        <dbReference type="PROSITE" id="PS51760"/>
    </source>
</evidence>
<dbReference type="Gene3D" id="3.20.20.80">
    <property type="entry name" value="Glycosidases"/>
    <property type="match status" value="1"/>
</dbReference>
<dbReference type="InterPro" id="IPR001000">
    <property type="entry name" value="GH10_dom"/>
</dbReference>
<evidence type="ECO:0000256" key="6">
    <source>
        <dbReference type="SAM" id="SignalP"/>
    </source>
</evidence>
<dbReference type="InterPro" id="IPR003305">
    <property type="entry name" value="CenC_carb-bd"/>
</dbReference>
<dbReference type="Pfam" id="PF02018">
    <property type="entry name" value="CBM_4_9"/>
    <property type="match status" value="1"/>
</dbReference>
<dbReference type="InterPro" id="IPR041254">
    <property type="entry name" value="PCSK9_C1"/>
</dbReference>
<evidence type="ECO:0000313" key="9">
    <source>
        <dbReference type="Proteomes" id="UP000678393"/>
    </source>
</evidence>
<dbReference type="SUPFAM" id="SSF51445">
    <property type="entry name" value="(Trans)glycosidases"/>
    <property type="match status" value="1"/>
</dbReference>
<evidence type="ECO:0000256" key="1">
    <source>
        <dbReference type="ARBA" id="ARBA00007495"/>
    </source>
</evidence>
<comment type="caution">
    <text evidence="8">The sequence shown here is derived from an EMBL/GenBank/DDBJ whole genome shotgun (WGS) entry which is preliminary data.</text>
</comment>
<sequence length="815" mass="89383">MWHLIDVSFWCVLFISALCSGQDLLTNPSFENGVTGWKGEGFTLQTDSSIAHEGAASALCTDRTQDWQGPTQDIILTGGSRYEFSAYIQLIDDSPASADQPVYVRITSSFSNGTTSVLELATRIRVSPSDGWVHLGGTFLYPNNKYTSATLSVEGPAAGVSYYFDDASLVEIPEYTTWEADANALIEAHRKNNIRFTSFVIFQVDHTRHLFSFGTAARSDFLFDIDFHQYRDVLYSLFNSVTLTTYDWLNYQDNVDGSSYFVTVAATDEALKNGLKVRGESFFSARPSSQPSWVSALNSQQLKDTVTNRISYLTGVTKGKVSQFVVNNQLLHGRFYEDRTGDPKFTQQLFKSIGAADPFPELLLNDFDVVAEGNHNLGYVDQINAFKDADVGLRGVGIQSRFPDFTKPDITLVKGRLDNLAATGLPLWITQLSVGSSDENEKADWYEDVLRLYFSEPSVEGISFYGFHDHDFNPNNSFVHGYSYTLDEAGKRYQRLIKQDWSTHVTQSLKTGTSFTVRGFQGDYAAVVYYRGKPVQRTTFTLGKADTTVTINVTATAEIQLPTVVDPFAPQDFEFATSSLNLQTIGHGTSTSQSQQLQCVSRRSAVSAVGDEKTVTIGCNAGEVLTGCSSFATNNDWRRDGEQVTFVNGKAVCTAFNGHYSSAGVQAEARCCSLRSLQCRYRTAGPSGTGERDEIIIPCADSEYPVGCGSWTFEAESAGTIFTSSFCVGENDDPVVGVYGYASCCQANPSLHCITMYSEFSGPNVGDRAVMTCPSELPFILTGCNYHAPNGRGAGAFIEGNISVTVLPSVVITWN</sequence>
<feature type="domain" description="GH10" evidence="7">
    <location>
        <begin position="216"/>
        <end position="499"/>
    </location>
</feature>
<keyword evidence="9" id="KW-1185">Reference proteome</keyword>
<proteinExistence type="inferred from homology"/>
<feature type="chain" id="PRO_5035884164" description="GH10 domain-containing protein" evidence="6">
    <location>
        <begin position="22"/>
        <end position="815"/>
    </location>
</feature>
<dbReference type="OrthoDB" id="3055998at2759"/>
<evidence type="ECO:0000256" key="3">
    <source>
        <dbReference type="ARBA" id="ARBA00022801"/>
    </source>
</evidence>
<dbReference type="EMBL" id="CAJHNH020002617">
    <property type="protein sequence ID" value="CAG5127233.1"/>
    <property type="molecule type" value="Genomic_DNA"/>
</dbReference>
<organism evidence="8 9">
    <name type="scientific">Candidula unifasciata</name>
    <dbReference type="NCBI Taxonomy" id="100452"/>
    <lineage>
        <taxon>Eukaryota</taxon>
        <taxon>Metazoa</taxon>
        <taxon>Spiralia</taxon>
        <taxon>Lophotrochozoa</taxon>
        <taxon>Mollusca</taxon>
        <taxon>Gastropoda</taxon>
        <taxon>Heterobranchia</taxon>
        <taxon>Euthyneura</taxon>
        <taxon>Panpulmonata</taxon>
        <taxon>Eupulmonata</taxon>
        <taxon>Stylommatophora</taxon>
        <taxon>Helicina</taxon>
        <taxon>Helicoidea</taxon>
        <taxon>Geomitridae</taxon>
        <taxon>Candidula</taxon>
    </lineage>
</organism>
<name>A0A8S3ZCZ0_9EUPU</name>
<dbReference type="Pfam" id="PF00331">
    <property type="entry name" value="Glyco_hydro_10"/>
    <property type="match status" value="1"/>
</dbReference>
<protein>
    <recommendedName>
        <fullName evidence="7">GH10 domain-containing protein</fullName>
    </recommendedName>
</protein>
<evidence type="ECO:0000256" key="5">
    <source>
        <dbReference type="ARBA" id="ARBA00023326"/>
    </source>
</evidence>
<dbReference type="Proteomes" id="UP000678393">
    <property type="component" value="Unassembled WGS sequence"/>
</dbReference>
<dbReference type="InterPro" id="IPR017853">
    <property type="entry name" value="GH"/>
</dbReference>
<dbReference type="PROSITE" id="PS51760">
    <property type="entry name" value="GH10_2"/>
    <property type="match status" value="1"/>
</dbReference>
<keyword evidence="4" id="KW-0119">Carbohydrate metabolism</keyword>
<feature type="signal peptide" evidence="6">
    <location>
        <begin position="1"/>
        <end position="21"/>
    </location>
</feature>
<dbReference type="InterPro" id="IPR044846">
    <property type="entry name" value="GH10"/>
</dbReference>
<dbReference type="Pfam" id="PF18459">
    <property type="entry name" value="PCSK9_C1"/>
    <property type="match status" value="1"/>
</dbReference>
<dbReference type="InterPro" id="IPR008979">
    <property type="entry name" value="Galactose-bd-like_sf"/>
</dbReference>
<evidence type="ECO:0000256" key="2">
    <source>
        <dbReference type="ARBA" id="ARBA00022737"/>
    </source>
</evidence>
<dbReference type="SUPFAM" id="SSF49785">
    <property type="entry name" value="Galactose-binding domain-like"/>
    <property type="match status" value="1"/>
</dbReference>
<evidence type="ECO:0000313" key="8">
    <source>
        <dbReference type="EMBL" id="CAG5127233.1"/>
    </source>
</evidence>
<keyword evidence="3" id="KW-0378">Hydrolase</keyword>
<dbReference type="PANTHER" id="PTHR31490">
    <property type="entry name" value="GLYCOSYL HYDROLASE"/>
    <property type="match status" value="1"/>
</dbReference>
<dbReference type="GO" id="GO:0000272">
    <property type="term" value="P:polysaccharide catabolic process"/>
    <property type="evidence" value="ECO:0007669"/>
    <property type="project" value="UniProtKB-KW"/>
</dbReference>
<accession>A0A8S3ZCZ0</accession>
<reference evidence="8" key="1">
    <citation type="submission" date="2021-04" db="EMBL/GenBank/DDBJ databases">
        <authorList>
            <consortium name="Molecular Ecology Group"/>
        </authorList>
    </citation>
    <scope>NUCLEOTIDE SEQUENCE</scope>
</reference>
<comment type="similarity">
    <text evidence="1">Belongs to the glycosyl hydrolase 10 (cellulase F) family.</text>
</comment>
<dbReference type="PANTHER" id="PTHR31490:SF1">
    <property type="entry name" value="ENDO-1,4-BETA-XYLANASE 1"/>
    <property type="match status" value="1"/>
</dbReference>
<dbReference type="Gene3D" id="2.60.120.690">
    <property type="entry name" value="Proprotein convertase subtilisin/kexin type 9"/>
    <property type="match status" value="1"/>
</dbReference>
<keyword evidence="6" id="KW-0732">Signal</keyword>
<evidence type="ECO:0000256" key="4">
    <source>
        <dbReference type="ARBA" id="ARBA00023277"/>
    </source>
</evidence>
<keyword evidence="2" id="KW-0677">Repeat</keyword>
<dbReference type="GO" id="GO:0031176">
    <property type="term" value="F:endo-1,4-beta-xylanase activity"/>
    <property type="evidence" value="ECO:0007669"/>
    <property type="project" value="UniProtKB-ARBA"/>
</dbReference>